<sequence length="592" mass="64430">MIIRKYFILSLSVLLLAGCAGNDISDTPDEERLPLRFETTLSNQLPVTRAVDNKIDASDELLCYVRHVINSETSVYTQVQGNLVTIKDNKPTTALYWDDFSNSNSAETDLRTANHGLQSYYGYCYNGATVAKDALKDVSGELTWSASTNQSADGIKTSDLLWSSVQTLVPYDHAKIESIKVPYTHAMSKFTVIVVAGDGFTSTDLDKAKVTLHDMQTKGTFTAPSAEVSATKTDNVTMYGTKRADDANQRAFEVVVLPTSSLAKDKHLATITMAGNTYKVNITDAMLTSWAKGIENAASQSGINYQLTVTLNKQAISVSASLAAWTSVEATAVGEILFDPDVKTIGKNYENVKDGDSFALWMAEADADFGTDAATTVTYNGTRFTNDKPVYWPNGTTQFKFRALAKQTNSHLLEAVTATKVKQDDDSKLPDLLWGTSGDKAIAPRTGDVPLTFSHAMSNVVVKLETSNDDKSKVEIDKATIRITDLKTDGTIAISSGDISIGNTVGEVAVDGETIMVPQTISTDAKLIITLADKKTTYSLKLSTIDNITKWVRGNQYTYTIHLEKEAMKFRAVIEPWVGTTGSGDATLDWED</sequence>
<dbReference type="OrthoDB" id="1063121at2"/>
<evidence type="ECO:0000313" key="3">
    <source>
        <dbReference type="Proteomes" id="UP000184280"/>
    </source>
</evidence>
<keyword evidence="1" id="KW-0732">Signal</keyword>
<feature type="chain" id="PRO_5012500517" evidence="1">
    <location>
        <begin position="23"/>
        <end position="592"/>
    </location>
</feature>
<dbReference type="EMBL" id="FRCJ01000001">
    <property type="protein sequence ID" value="SHL82407.1"/>
    <property type="molecule type" value="Genomic_DNA"/>
</dbReference>
<accession>A0A1M7DSK0</accession>
<name>A0A1M7DSK0_XYLRU</name>
<dbReference type="InterPro" id="IPR025049">
    <property type="entry name" value="Mfa-like_1"/>
</dbReference>
<gene>
    <name evidence="2" type="ORF">SAMN04488494_0832</name>
</gene>
<dbReference type="Proteomes" id="UP000184280">
    <property type="component" value="Unassembled WGS sequence"/>
</dbReference>
<evidence type="ECO:0000313" key="2">
    <source>
        <dbReference type="EMBL" id="SHL82407.1"/>
    </source>
</evidence>
<reference evidence="2 3" key="1">
    <citation type="submission" date="2016-11" db="EMBL/GenBank/DDBJ databases">
        <authorList>
            <person name="Jaros S."/>
            <person name="Januszkiewicz K."/>
            <person name="Wedrychowicz H."/>
        </authorList>
    </citation>
    <scope>NUCLEOTIDE SEQUENCE [LARGE SCALE GENOMIC DNA]</scope>
    <source>
        <strain evidence="2 3">BPI-34</strain>
    </source>
</reference>
<dbReference type="Pfam" id="PF13149">
    <property type="entry name" value="Mfa_like_1"/>
    <property type="match status" value="2"/>
</dbReference>
<dbReference type="AlphaFoldDB" id="A0A1M7DSK0"/>
<dbReference type="PROSITE" id="PS51257">
    <property type="entry name" value="PROKAR_LIPOPROTEIN"/>
    <property type="match status" value="1"/>
</dbReference>
<dbReference type="Gene3D" id="2.60.40.2630">
    <property type="match status" value="2"/>
</dbReference>
<dbReference type="RefSeq" id="WP_073042996.1">
    <property type="nucleotide sequence ID" value="NZ_FRCJ01000001.1"/>
</dbReference>
<proteinExistence type="predicted"/>
<dbReference type="CDD" id="cd13121">
    <property type="entry name" value="BF2867_like_C"/>
    <property type="match status" value="2"/>
</dbReference>
<protein>
    <submittedName>
        <fullName evidence="2">Fimbrillin-like</fullName>
    </submittedName>
</protein>
<organism evidence="2 3">
    <name type="scientific">Xylanibacter ruminicola</name>
    <name type="common">Prevotella ruminicola</name>
    <dbReference type="NCBI Taxonomy" id="839"/>
    <lineage>
        <taxon>Bacteria</taxon>
        <taxon>Pseudomonadati</taxon>
        <taxon>Bacteroidota</taxon>
        <taxon>Bacteroidia</taxon>
        <taxon>Bacteroidales</taxon>
        <taxon>Prevotellaceae</taxon>
        <taxon>Xylanibacter</taxon>
    </lineage>
</organism>
<evidence type="ECO:0000256" key="1">
    <source>
        <dbReference type="SAM" id="SignalP"/>
    </source>
</evidence>
<feature type="signal peptide" evidence="1">
    <location>
        <begin position="1"/>
        <end position="22"/>
    </location>
</feature>